<dbReference type="EMBL" id="MDGM01000013">
    <property type="protein sequence ID" value="PIB23485.1"/>
    <property type="molecule type" value="Genomic_DNA"/>
</dbReference>
<protein>
    <recommendedName>
        <fullName evidence="1">YjiS-like domain-containing protein</fullName>
    </recommendedName>
</protein>
<evidence type="ECO:0000313" key="2">
    <source>
        <dbReference type="EMBL" id="PIB23485.1"/>
    </source>
</evidence>
<accession>A0A2G5K246</accession>
<dbReference type="Pfam" id="PF06568">
    <property type="entry name" value="YjiS-like"/>
    <property type="match status" value="1"/>
</dbReference>
<feature type="domain" description="YjiS-like" evidence="1">
    <location>
        <begin position="20"/>
        <end position="54"/>
    </location>
</feature>
<keyword evidence="3" id="KW-1185">Reference proteome</keyword>
<comment type="caution">
    <text evidence="2">The sequence shown here is derived from an EMBL/GenBank/DDBJ whole genome shotgun (WGS) entry which is preliminary data.</text>
</comment>
<evidence type="ECO:0000259" key="1">
    <source>
        <dbReference type="Pfam" id="PF06568"/>
    </source>
</evidence>
<reference evidence="2 3" key="1">
    <citation type="submission" date="2016-08" db="EMBL/GenBank/DDBJ databases">
        <title>Draft genome of Amylibacter sp. strain 4G11.</title>
        <authorList>
            <person name="Wong S.-K."/>
            <person name="Hamasaki K."/>
            <person name="Yoshizawa S."/>
        </authorList>
    </citation>
    <scope>NUCLEOTIDE SEQUENCE [LARGE SCALE GENOMIC DNA]</scope>
    <source>
        <strain evidence="2 3">4G11</strain>
    </source>
</reference>
<organism evidence="2 3">
    <name type="scientific">Paramylibacter kogurei</name>
    <dbReference type="NCBI Taxonomy" id="1889778"/>
    <lineage>
        <taxon>Bacteria</taxon>
        <taxon>Pseudomonadati</taxon>
        <taxon>Pseudomonadota</taxon>
        <taxon>Alphaproteobacteria</taxon>
        <taxon>Rhodobacterales</taxon>
        <taxon>Paracoccaceae</taxon>
        <taxon>Paramylibacter</taxon>
    </lineage>
</organism>
<name>A0A2G5K246_9RHOB</name>
<sequence>MSYAPTKSFAGAPRHQKSFLQKIVAMNALHRQRKQLANLPLSALNDIGLTKQDIAQEQRKSLWDAPVYFRK</sequence>
<proteinExistence type="predicted"/>
<evidence type="ECO:0000313" key="3">
    <source>
        <dbReference type="Proteomes" id="UP000231516"/>
    </source>
</evidence>
<gene>
    <name evidence="2" type="ORF">BFP76_08035</name>
</gene>
<dbReference type="AlphaFoldDB" id="A0A2G5K246"/>
<dbReference type="OrthoDB" id="8096613at2"/>
<dbReference type="Proteomes" id="UP000231516">
    <property type="component" value="Unassembled WGS sequence"/>
</dbReference>
<dbReference type="RefSeq" id="WP_099594245.1">
    <property type="nucleotide sequence ID" value="NZ_MDGM01000013.1"/>
</dbReference>
<dbReference type="InterPro" id="IPR009506">
    <property type="entry name" value="YjiS-like"/>
</dbReference>